<evidence type="ECO:0000256" key="4">
    <source>
        <dbReference type="ARBA" id="ARBA00022490"/>
    </source>
</evidence>
<dbReference type="GO" id="GO:0006542">
    <property type="term" value="P:glutamine biosynthetic process"/>
    <property type="evidence" value="ECO:0007669"/>
    <property type="project" value="InterPro"/>
</dbReference>
<dbReference type="AlphaFoldDB" id="A0A1R2AY59"/>
<keyword evidence="4" id="KW-0963">Cytoplasm</keyword>
<dbReference type="InterPro" id="IPR050292">
    <property type="entry name" value="Glutamine_Synthetase"/>
</dbReference>
<dbReference type="GO" id="GO:0004356">
    <property type="term" value="F:glutamine synthetase activity"/>
    <property type="evidence" value="ECO:0007669"/>
    <property type="project" value="UniProtKB-EC"/>
</dbReference>
<dbReference type="EC" id="6.3.1.2" evidence="3 10"/>
<dbReference type="InterPro" id="IPR036651">
    <property type="entry name" value="Gln_synt_N_sf"/>
</dbReference>
<dbReference type="PROSITE" id="PS51987">
    <property type="entry name" value="GS_CATALYTIC"/>
    <property type="match status" value="1"/>
</dbReference>
<dbReference type="OrthoDB" id="1936100at2759"/>
<evidence type="ECO:0000256" key="3">
    <source>
        <dbReference type="ARBA" id="ARBA00012937"/>
    </source>
</evidence>
<dbReference type="Pfam" id="PF00120">
    <property type="entry name" value="Gln-synt_C"/>
    <property type="match status" value="1"/>
</dbReference>
<name>A0A1R2AY59_9CILI</name>
<dbReference type="PANTHER" id="PTHR20852">
    <property type="entry name" value="GLUTAMINE SYNTHETASE"/>
    <property type="match status" value="1"/>
</dbReference>
<dbReference type="Proteomes" id="UP000187209">
    <property type="component" value="Unassembled WGS sequence"/>
</dbReference>
<comment type="catalytic activity">
    <reaction evidence="10">
        <text>L-glutamate + NH4(+) + ATP = L-glutamine + ADP + phosphate + H(+)</text>
        <dbReference type="Rhea" id="RHEA:16169"/>
        <dbReference type="ChEBI" id="CHEBI:15378"/>
        <dbReference type="ChEBI" id="CHEBI:28938"/>
        <dbReference type="ChEBI" id="CHEBI:29985"/>
        <dbReference type="ChEBI" id="CHEBI:30616"/>
        <dbReference type="ChEBI" id="CHEBI:43474"/>
        <dbReference type="ChEBI" id="CHEBI:58359"/>
        <dbReference type="ChEBI" id="CHEBI:456216"/>
        <dbReference type="EC" id="6.3.1.2"/>
    </reaction>
</comment>
<dbReference type="InterPro" id="IPR027302">
    <property type="entry name" value="Gln_synth_N_conserv_site"/>
</dbReference>
<evidence type="ECO:0000256" key="9">
    <source>
        <dbReference type="RuleBase" id="RU000384"/>
    </source>
</evidence>
<protein>
    <recommendedName>
        <fullName evidence="3 10">Glutamine synthetase</fullName>
        <ecNumber evidence="3 10">6.3.1.2</ecNumber>
    </recommendedName>
</protein>
<evidence type="ECO:0000313" key="13">
    <source>
        <dbReference type="EMBL" id="OMJ69474.1"/>
    </source>
</evidence>
<keyword evidence="6 10" id="KW-0547">Nucleotide-binding</keyword>
<comment type="caution">
    <text evidence="13">The sequence shown here is derived from an EMBL/GenBank/DDBJ whole genome shotgun (WGS) entry which is preliminary data.</text>
</comment>
<dbReference type="EMBL" id="MPUH01001194">
    <property type="protein sequence ID" value="OMJ69474.1"/>
    <property type="molecule type" value="Genomic_DNA"/>
</dbReference>
<evidence type="ECO:0000256" key="1">
    <source>
        <dbReference type="ARBA" id="ARBA00004496"/>
    </source>
</evidence>
<dbReference type="SUPFAM" id="SSF55931">
    <property type="entry name" value="Glutamine synthetase/guanido kinase"/>
    <property type="match status" value="1"/>
</dbReference>
<dbReference type="InterPro" id="IPR014746">
    <property type="entry name" value="Gln_synth/guanido_kin_cat_dom"/>
</dbReference>
<evidence type="ECO:0000259" key="12">
    <source>
        <dbReference type="PROSITE" id="PS51987"/>
    </source>
</evidence>
<dbReference type="PROSITE" id="PS00180">
    <property type="entry name" value="GLNA_1"/>
    <property type="match status" value="1"/>
</dbReference>
<evidence type="ECO:0000256" key="7">
    <source>
        <dbReference type="ARBA" id="ARBA00022840"/>
    </source>
</evidence>
<evidence type="ECO:0000256" key="8">
    <source>
        <dbReference type="PROSITE-ProRule" id="PRU01330"/>
    </source>
</evidence>
<dbReference type="Gene3D" id="3.10.20.70">
    <property type="entry name" value="Glutamine synthetase, N-terminal domain"/>
    <property type="match status" value="1"/>
</dbReference>
<keyword evidence="14" id="KW-1185">Reference proteome</keyword>
<keyword evidence="7 10" id="KW-0067">ATP-binding</keyword>
<dbReference type="Gene3D" id="3.30.590.10">
    <property type="entry name" value="Glutamine synthetase/guanido kinase, catalytic domain"/>
    <property type="match status" value="1"/>
</dbReference>
<feature type="domain" description="GS catalytic" evidence="12">
    <location>
        <begin position="106"/>
        <end position="373"/>
    </location>
</feature>
<proteinExistence type="inferred from homology"/>
<evidence type="ECO:0000259" key="11">
    <source>
        <dbReference type="PROSITE" id="PS51986"/>
    </source>
</evidence>
<dbReference type="PROSITE" id="PS00181">
    <property type="entry name" value="GLNA_ATP"/>
    <property type="match status" value="1"/>
</dbReference>
<evidence type="ECO:0000313" key="14">
    <source>
        <dbReference type="Proteomes" id="UP000187209"/>
    </source>
</evidence>
<evidence type="ECO:0000256" key="10">
    <source>
        <dbReference type="RuleBase" id="RU004356"/>
    </source>
</evidence>
<dbReference type="InterPro" id="IPR027303">
    <property type="entry name" value="Gln_synth_gly_rich_site"/>
</dbReference>
<dbReference type="PROSITE" id="PS51986">
    <property type="entry name" value="GS_BETA_GRASP"/>
    <property type="match status" value="1"/>
</dbReference>
<dbReference type="Pfam" id="PF03951">
    <property type="entry name" value="Gln-synt_N"/>
    <property type="match status" value="1"/>
</dbReference>
<evidence type="ECO:0000256" key="6">
    <source>
        <dbReference type="ARBA" id="ARBA00022741"/>
    </source>
</evidence>
<keyword evidence="5 10" id="KW-0436">Ligase</keyword>
<dbReference type="GO" id="GO:0005524">
    <property type="term" value="F:ATP binding"/>
    <property type="evidence" value="ECO:0007669"/>
    <property type="project" value="UniProtKB-KW"/>
</dbReference>
<dbReference type="GO" id="GO:0005737">
    <property type="term" value="C:cytoplasm"/>
    <property type="evidence" value="ECO:0007669"/>
    <property type="project" value="UniProtKB-SubCell"/>
</dbReference>
<gene>
    <name evidence="13" type="ORF">SteCoe_32804</name>
</gene>
<dbReference type="InterPro" id="IPR008146">
    <property type="entry name" value="Gln_synth_cat_dom"/>
</dbReference>
<evidence type="ECO:0000256" key="2">
    <source>
        <dbReference type="ARBA" id="ARBA00009897"/>
    </source>
</evidence>
<dbReference type="InterPro" id="IPR008147">
    <property type="entry name" value="Gln_synt_N"/>
</dbReference>
<organism evidence="13 14">
    <name type="scientific">Stentor coeruleus</name>
    <dbReference type="NCBI Taxonomy" id="5963"/>
    <lineage>
        <taxon>Eukaryota</taxon>
        <taxon>Sar</taxon>
        <taxon>Alveolata</taxon>
        <taxon>Ciliophora</taxon>
        <taxon>Postciliodesmatophora</taxon>
        <taxon>Heterotrichea</taxon>
        <taxon>Heterotrichida</taxon>
        <taxon>Stentoridae</taxon>
        <taxon>Stentor</taxon>
    </lineage>
</organism>
<accession>A0A1R2AY59</accession>
<comment type="similarity">
    <text evidence="2 8 9">Belongs to the glutamine synthetase family.</text>
</comment>
<evidence type="ECO:0000256" key="5">
    <source>
        <dbReference type="ARBA" id="ARBA00022598"/>
    </source>
</evidence>
<dbReference type="SMART" id="SM01230">
    <property type="entry name" value="Gln-synt_C"/>
    <property type="match status" value="1"/>
</dbReference>
<dbReference type="SUPFAM" id="SSF54368">
    <property type="entry name" value="Glutamine synthetase, N-terminal domain"/>
    <property type="match status" value="1"/>
</dbReference>
<dbReference type="PANTHER" id="PTHR20852:SF93">
    <property type="entry name" value="GLUTAMINE SYNTHETASE CYTOSOLIC ISOZYME 1-1"/>
    <property type="match status" value="1"/>
</dbReference>
<feature type="domain" description="GS beta-grasp" evidence="11">
    <location>
        <begin position="20"/>
        <end position="99"/>
    </location>
</feature>
<comment type="subcellular location">
    <subcellularLocation>
        <location evidence="1">Cytoplasm</location>
    </subcellularLocation>
</comment>
<sequence length="373" mass="42054">MNELQSSVIDFSQRNTNGRIIAEYIWLGGNLIDIRSKCMTLPEDVDVNHLPEWNFDGSSTNQASGHDSEVILKPKTIFPDPFRLGKHILVWCETYYPNGERTDSNFRKIAVEIFNKTDHEKPWFGIEQEYILYRKEINWPLGFPITGYPKPQGPYYCGVGSDVIVGRQVMEAHMRACLHCGINISGTNAEVMPGQWEFQVGPCESISAGDQMWIARYLLLRCAELFGVCICWDPKPVMSNDWNGSGCHTNYSTLGSRSEGGLEVIKQQIEKLGHAHSKYISLTGVDNEKRLSGKCETSDLNTFTFGVADRGASIRIPRVTDANKKGYIEDRRPASNMDPYVITAAIADITILNAEHLDDIVAKYKQYISTLKR</sequence>
<dbReference type="FunFam" id="3.30.590.10:FF:000004">
    <property type="entry name" value="Glutamine synthetase"/>
    <property type="match status" value="1"/>
</dbReference>
<reference evidence="13 14" key="1">
    <citation type="submission" date="2016-11" db="EMBL/GenBank/DDBJ databases">
        <title>The macronuclear genome of Stentor coeruleus: a giant cell with tiny introns.</title>
        <authorList>
            <person name="Slabodnick M."/>
            <person name="Ruby J.G."/>
            <person name="Reiff S.B."/>
            <person name="Swart E.C."/>
            <person name="Gosai S."/>
            <person name="Prabakaran S."/>
            <person name="Witkowska E."/>
            <person name="Larue G.E."/>
            <person name="Fisher S."/>
            <person name="Freeman R.M."/>
            <person name="Gunawardena J."/>
            <person name="Chu W."/>
            <person name="Stover N.A."/>
            <person name="Gregory B.D."/>
            <person name="Nowacki M."/>
            <person name="Derisi J."/>
            <person name="Roy S.W."/>
            <person name="Marshall W.F."/>
            <person name="Sood P."/>
        </authorList>
    </citation>
    <scope>NUCLEOTIDE SEQUENCE [LARGE SCALE GENOMIC DNA]</scope>
    <source>
        <strain evidence="13">WM001</strain>
    </source>
</reference>